<dbReference type="GO" id="GO:0016020">
    <property type="term" value="C:membrane"/>
    <property type="evidence" value="ECO:0007669"/>
    <property type="project" value="UniProtKB-SubCell"/>
</dbReference>
<feature type="transmembrane region" description="Helical" evidence="7">
    <location>
        <begin position="414"/>
        <end position="434"/>
    </location>
</feature>
<feature type="region of interest" description="Disordered" evidence="6">
    <location>
        <begin position="476"/>
        <end position="504"/>
    </location>
</feature>
<organism evidence="9 10">
    <name type="scientific">Exophiala oligosperma</name>
    <dbReference type="NCBI Taxonomy" id="215243"/>
    <lineage>
        <taxon>Eukaryota</taxon>
        <taxon>Fungi</taxon>
        <taxon>Dikarya</taxon>
        <taxon>Ascomycota</taxon>
        <taxon>Pezizomycotina</taxon>
        <taxon>Eurotiomycetes</taxon>
        <taxon>Chaetothyriomycetidae</taxon>
        <taxon>Chaetothyriales</taxon>
        <taxon>Herpotrichiellaceae</taxon>
        <taxon>Exophiala</taxon>
    </lineage>
</organism>
<name>A0A0D2DH27_9EURO</name>
<evidence type="ECO:0000313" key="9">
    <source>
        <dbReference type="EMBL" id="KIW42323.1"/>
    </source>
</evidence>
<gene>
    <name evidence="9" type="ORF">PV06_05885</name>
</gene>
<evidence type="ECO:0000256" key="7">
    <source>
        <dbReference type="SAM" id="Phobius"/>
    </source>
</evidence>
<feature type="transmembrane region" description="Helical" evidence="7">
    <location>
        <begin position="351"/>
        <end position="368"/>
    </location>
</feature>
<dbReference type="FunFam" id="1.20.1250.20:FF:000018">
    <property type="entry name" value="MFS transporter permease"/>
    <property type="match status" value="1"/>
</dbReference>
<accession>A0A0D2DH27</accession>
<dbReference type="GeneID" id="27357959"/>
<dbReference type="GO" id="GO:0022857">
    <property type="term" value="F:transmembrane transporter activity"/>
    <property type="evidence" value="ECO:0007669"/>
    <property type="project" value="InterPro"/>
</dbReference>
<dbReference type="HOGENOM" id="CLU_001265_0_1_1"/>
<dbReference type="PANTHER" id="PTHR43791:SF53">
    <property type="entry name" value="MAJOR FACILITATOR SUPERFAMILY (MFS) PROFILE DOMAIN-CONTAINING PROTEIN"/>
    <property type="match status" value="1"/>
</dbReference>
<evidence type="ECO:0000256" key="1">
    <source>
        <dbReference type="ARBA" id="ARBA00004141"/>
    </source>
</evidence>
<dbReference type="InterPro" id="IPR036259">
    <property type="entry name" value="MFS_trans_sf"/>
</dbReference>
<feature type="transmembrane region" description="Helical" evidence="7">
    <location>
        <begin position="217"/>
        <end position="236"/>
    </location>
</feature>
<dbReference type="EMBL" id="KN847336">
    <property type="protein sequence ID" value="KIW42323.1"/>
    <property type="molecule type" value="Genomic_DNA"/>
</dbReference>
<keyword evidence="3 7" id="KW-0812">Transmembrane</keyword>
<keyword evidence="5 7" id="KW-0472">Membrane</keyword>
<evidence type="ECO:0000259" key="8">
    <source>
        <dbReference type="PROSITE" id="PS50850"/>
    </source>
</evidence>
<feature type="transmembrane region" description="Helical" evidence="7">
    <location>
        <begin position="180"/>
        <end position="205"/>
    </location>
</feature>
<feature type="transmembrane region" description="Helical" evidence="7">
    <location>
        <begin position="289"/>
        <end position="315"/>
    </location>
</feature>
<proteinExistence type="predicted"/>
<feature type="transmembrane region" description="Helical" evidence="7">
    <location>
        <begin position="380"/>
        <end position="402"/>
    </location>
</feature>
<dbReference type="InterPro" id="IPR011701">
    <property type="entry name" value="MFS"/>
</dbReference>
<dbReference type="Proteomes" id="UP000053342">
    <property type="component" value="Unassembled WGS sequence"/>
</dbReference>
<dbReference type="RefSeq" id="XP_016262539.1">
    <property type="nucleotide sequence ID" value="XM_016406935.1"/>
</dbReference>
<keyword evidence="4 7" id="KW-1133">Transmembrane helix</keyword>
<evidence type="ECO:0000256" key="3">
    <source>
        <dbReference type="ARBA" id="ARBA00022692"/>
    </source>
</evidence>
<dbReference type="PROSITE" id="PS50850">
    <property type="entry name" value="MFS"/>
    <property type="match status" value="1"/>
</dbReference>
<sequence length="504" mass="55525">MEQQEKELELAVSQKETVDVNNGGVMEWTKEEELKMRWKLDRRIVPLSFLFYMLCFVDRLNSNARISGMAEDLNLSGYRFNIALTVFYISCKYTQTSYHILVEIPSNMLLKIIGGRYYIPTLVFLFGTISVATAFVQNYAGLIACRFFLGLVEGGVAPAIVYYMSIFYRRTELAFRVTMFITGASMAGAFGGLLATALTLIPRWGASSAPLHTWRNIFFFEGLVTMLVASLGVCFLPDSPSTARFLSDRHRTIASRRIADEYKEESDESGKGVRARHVKKAVMSVSTNLSALMFFFLSVNLSSISLFLPTILRALGYSAVQAQLRSVAPYVSACVVSIFVSWCSDRFRRRGVFIASATLLGTAGYGVLIGTDTGQNAAKYAAVFVAAMGVFAAGPASVSWGVNNAAGASVRSVTSAYIISLGNCGSVVATWTYLPESAPRYTLGHALNLGALACAFLLAVSAVAYYRWENKKRDRGERDHRLTGLTDQQQKDLGSSHPEFRYIP</sequence>
<evidence type="ECO:0000256" key="4">
    <source>
        <dbReference type="ARBA" id="ARBA00022989"/>
    </source>
</evidence>
<feature type="transmembrane region" description="Helical" evidence="7">
    <location>
        <begin position="446"/>
        <end position="468"/>
    </location>
</feature>
<dbReference type="OrthoDB" id="9971669at2759"/>
<evidence type="ECO:0000256" key="2">
    <source>
        <dbReference type="ARBA" id="ARBA00022448"/>
    </source>
</evidence>
<keyword evidence="2" id="KW-0813">Transport</keyword>
<evidence type="ECO:0000313" key="10">
    <source>
        <dbReference type="Proteomes" id="UP000053342"/>
    </source>
</evidence>
<reference evidence="9 10" key="1">
    <citation type="submission" date="2015-01" db="EMBL/GenBank/DDBJ databases">
        <title>The Genome Sequence of Exophiala oligosperma CBS72588.</title>
        <authorList>
            <consortium name="The Broad Institute Genomics Platform"/>
            <person name="Cuomo C."/>
            <person name="de Hoog S."/>
            <person name="Gorbushina A."/>
            <person name="Stielow B."/>
            <person name="Teixiera M."/>
            <person name="Abouelleil A."/>
            <person name="Chapman S.B."/>
            <person name="Priest M."/>
            <person name="Young S.K."/>
            <person name="Wortman J."/>
            <person name="Nusbaum C."/>
            <person name="Birren B."/>
        </authorList>
    </citation>
    <scope>NUCLEOTIDE SEQUENCE [LARGE SCALE GENOMIC DNA]</scope>
    <source>
        <strain evidence="9 10">CBS 72588</strain>
    </source>
</reference>
<evidence type="ECO:0000256" key="5">
    <source>
        <dbReference type="ARBA" id="ARBA00023136"/>
    </source>
</evidence>
<dbReference type="AlphaFoldDB" id="A0A0D2DH27"/>
<protein>
    <recommendedName>
        <fullName evidence="8">Major facilitator superfamily (MFS) profile domain-containing protein</fullName>
    </recommendedName>
</protein>
<dbReference type="InterPro" id="IPR020846">
    <property type="entry name" value="MFS_dom"/>
</dbReference>
<feature type="transmembrane region" description="Helical" evidence="7">
    <location>
        <begin position="327"/>
        <end position="344"/>
    </location>
</feature>
<dbReference type="SUPFAM" id="SSF103473">
    <property type="entry name" value="MFS general substrate transporter"/>
    <property type="match status" value="1"/>
</dbReference>
<comment type="subcellular location">
    <subcellularLocation>
        <location evidence="1">Membrane</location>
        <topology evidence="1">Multi-pass membrane protein</topology>
    </subcellularLocation>
</comment>
<dbReference type="Pfam" id="PF07690">
    <property type="entry name" value="MFS_1"/>
    <property type="match status" value="1"/>
</dbReference>
<feature type="transmembrane region" description="Helical" evidence="7">
    <location>
        <begin position="147"/>
        <end position="168"/>
    </location>
</feature>
<dbReference type="PANTHER" id="PTHR43791">
    <property type="entry name" value="PERMEASE-RELATED"/>
    <property type="match status" value="1"/>
</dbReference>
<dbReference type="VEuPathDB" id="FungiDB:PV06_05885"/>
<dbReference type="FunFam" id="1.20.1250.20:FF:000013">
    <property type="entry name" value="MFS general substrate transporter"/>
    <property type="match status" value="1"/>
</dbReference>
<feature type="transmembrane region" description="Helical" evidence="7">
    <location>
        <begin position="117"/>
        <end position="135"/>
    </location>
</feature>
<feature type="domain" description="Major facilitator superfamily (MFS) profile" evidence="8">
    <location>
        <begin position="44"/>
        <end position="471"/>
    </location>
</feature>
<evidence type="ECO:0000256" key="6">
    <source>
        <dbReference type="SAM" id="MobiDB-lite"/>
    </source>
</evidence>
<dbReference type="Gene3D" id="1.20.1250.20">
    <property type="entry name" value="MFS general substrate transporter like domains"/>
    <property type="match status" value="2"/>
</dbReference>
<keyword evidence="10" id="KW-1185">Reference proteome</keyword>